<evidence type="ECO:0000256" key="4">
    <source>
        <dbReference type="ARBA" id="ARBA00022801"/>
    </source>
</evidence>
<evidence type="ECO:0000256" key="2">
    <source>
        <dbReference type="ARBA" id="ARBA00022574"/>
    </source>
</evidence>
<evidence type="ECO:0000313" key="8">
    <source>
        <dbReference type="EMBL" id="KAH7083928.1"/>
    </source>
</evidence>
<dbReference type="EMBL" id="JAGMVJ010000013">
    <property type="protein sequence ID" value="KAH7083928.1"/>
    <property type="molecule type" value="Genomic_DNA"/>
</dbReference>
<dbReference type="Proteomes" id="UP000813461">
    <property type="component" value="Unassembled WGS sequence"/>
</dbReference>
<comment type="similarity">
    <text evidence="5">Belongs to the DPH7 family.</text>
</comment>
<evidence type="ECO:0000256" key="7">
    <source>
        <dbReference type="ARBA" id="ARBA00047551"/>
    </source>
</evidence>
<dbReference type="InterPro" id="IPR001680">
    <property type="entry name" value="WD40_rpt"/>
</dbReference>
<comment type="catalytic activity">
    <reaction evidence="7">
        <text>diphthine methyl ester-[translation elongation factor 2] + H2O = diphthine-[translation elongation factor 2] + methanol + H(+)</text>
        <dbReference type="Rhea" id="RHEA:42656"/>
        <dbReference type="Rhea" id="RHEA-COMP:10172"/>
        <dbReference type="Rhea" id="RHEA-COMP:10173"/>
        <dbReference type="ChEBI" id="CHEBI:15377"/>
        <dbReference type="ChEBI" id="CHEBI:15378"/>
        <dbReference type="ChEBI" id="CHEBI:17790"/>
        <dbReference type="ChEBI" id="CHEBI:79005"/>
        <dbReference type="ChEBI" id="CHEBI:82696"/>
        <dbReference type="EC" id="3.1.1.97"/>
    </reaction>
</comment>
<dbReference type="GO" id="GO:0061685">
    <property type="term" value="F:diphthine methylesterase activity"/>
    <property type="evidence" value="ECO:0007669"/>
    <property type="project" value="UniProtKB-EC"/>
</dbReference>
<evidence type="ECO:0000313" key="9">
    <source>
        <dbReference type="Proteomes" id="UP000813461"/>
    </source>
</evidence>
<dbReference type="AlphaFoldDB" id="A0A8K0VWM6"/>
<reference evidence="8" key="1">
    <citation type="journal article" date="2021" name="Nat. Commun.">
        <title>Genetic determinants of endophytism in the Arabidopsis root mycobiome.</title>
        <authorList>
            <person name="Mesny F."/>
            <person name="Miyauchi S."/>
            <person name="Thiergart T."/>
            <person name="Pickel B."/>
            <person name="Atanasova L."/>
            <person name="Karlsson M."/>
            <person name="Huettel B."/>
            <person name="Barry K.W."/>
            <person name="Haridas S."/>
            <person name="Chen C."/>
            <person name="Bauer D."/>
            <person name="Andreopoulos W."/>
            <person name="Pangilinan J."/>
            <person name="LaButti K."/>
            <person name="Riley R."/>
            <person name="Lipzen A."/>
            <person name="Clum A."/>
            <person name="Drula E."/>
            <person name="Henrissat B."/>
            <person name="Kohler A."/>
            <person name="Grigoriev I.V."/>
            <person name="Martin F.M."/>
            <person name="Hacquard S."/>
        </authorList>
    </citation>
    <scope>NUCLEOTIDE SEQUENCE</scope>
    <source>
        <strain evidence="8">MPI-SDFR-AT-0120</strain>
    </source>
</reference>
<keyword evidence="4" id="KW-0378">Hydrolase</keyword>
<dbReference type="OrthoDB" id="1930760at2759"/>
<dbReference type="Gene3D" id="2.130.10.10">
    <property type="entry name" value="YVTN repeat-like/Quinoprotein amine dehydrogenase"/>
    <property type="match status" value="1"/>
</dbReference>
<evidence type="ECO:0000256" key="3">
    <source>
        <dbReference type="ARBA" id="ARBA00022737"/>
    </source>
</evidence>
<comment type="pathway">
    <text evidence="1">Protein modification; peptidyl-diphthamide biosynthesis.</text>
</comment>
<dbReference type="PANTHER" id="PTHR46042:SF1">
    <property type="entry name" value="DIPHTHINE METHYLTRANSFERASE"/>
    <property type="match status" value="1"/>
</dbReference>
<dbReference type="Pfam" id="PF00400">
    <property type="entry name" value="WD40"/>
    <property type="match status" value="1"/>
</dbReference>
<dbReference type="GO" id="GO:0017183">
    <property type="term" value="P:protein histidyl modification to diphthamide"/>
    <property type="evidence" value="ECO:0007669"/>
    <property type="project" value="TreeGrafter"/>
</dbReference>
<keyword evidence="3" id="KW-0677">Repeat</keyword>
<sequence>MTSISSLRAIVLDLPPSCIEFYPLAPQYAVIGTYNLEKQEGQQEREGQEVAQAEGQKTSQQRNGSLILAEVIGDDVVLRQTLPTPSAILDVHFNGKSEAGIFGVATSTGSIGIYKLAIAAKESPAIVHMHTLQFFPEDALITAFSWHPDGKILGMTLSTGEVDLGEYAESKTDAASARTFKITAHDLEAWTLAFIPDGSGVLSGGDDAALRFAELPRRPLDDLEDSDVAPEHAPWRKMPWADKKVHGAGVTAILPVYWDEDSVLTITGSYDDNIRLVEAPTVGRRQVLAEMNLSGGVWRLKVLSRKPVLDDDADQASWGCGSRPEEFLLLVSCMHAGTRIMKLACVDEVWQFEVLAKFEEHKSMNYGSDNQPKLNAQGQRTFLSTSFYDRLLCLWRY</sequence>
<protein>
    <recommendedName>
        <fullName evidence="6">methylated diphthine methylhydrolase</fullName>
        <ecNumber evidence="6">3.1.1.97</ecNumber>
    </recommendedName>
</protein>
<dbReference type="EC" id="3.1.1.97" evidence="6"/>
<dbReference type="InterPro" id="IPR015943">
    <property type="entry name" value="WD40/YVTN_repeat-like_dom_sf"/>
</dbReference>
<keyword evidence="9" id="KW-1185">Reference proteome</keyword>
<name>A0A8K0VWM6_9PLEO</name>
<dbReference type="InterPro" id="IPR036322">
    <property type="entry name" value="WD40_repeat_dom_sf"/>
</dbReference>
<proteinExistence type="inferred from homology"/>
<comment type="caution">
    <text evidence="8">The sequence shown here is derived from an EMBL/GenBank/DDBJ whole genome shotgun (WGS) entry which is preliminary data.</text>
</comment>
<evidence type="ECO:0000256" key="6">
    <source>
        <dbReference type="ARBA" id="ARBA00039131"/>
    </source>
</evidence>
<evidence type="ECO:0000256" key="1">
    <source>
        <dbReference type="ARBA" id="ARBA00005156"/>
    </source>
</evidence>
<accession>A0A8K0VWM6</accession>
<dbReference type="SUPFAM" id="SSF50978">
    <property type="entry name" value="WD40 repeat-like"/>
    <property type="match status" value="1"/>
</dbReference>
<evidence type="ECO:0000256" key="5">
    <source>
        <dbReference type="ARBA" id="ARBA00038092"/>
    </source>
</evidence>
<keyword evidence="2" id="KW-0853">WD repeat</keyword>
<dbReference type="GO" id="GO:0005737">
    <property type="term" value="C:cytoplasm"/>
    <property type="evidence" value="ECO:0007669"/>
    <property type="project" value="TreeGrafter"/>
</dbReference>
<gene>
    <name evidence="8" type="ORF">FB567DRAFT_473985</name>
</gene>
<dbReference type="PANTHER" id="PTHR46042">
    <property type="entry name" value="DIPHTHINE METHYLTRANSFERASE"/>
    <property type="match status" value="1"/>
</dbReference>
<organism evidence="8 9">
    <name type="scientific">Paraphoma chrysanthemicola</name>
    <dbReference type="NCBI Taxonomy" id="798071"/>
    <lineage>
        <taxon>Eukaryota</taxon>
        <taxon>Fungi</taxon>
        <taxon>Dikarya</taxon>
        <taxon>Ascomycota</taxon>
        <taxon>Pezizomycotina</taxon>
        <taxon>Dothideomycetes</taxon>
        <taxon>Pleosporomycetidae</taxon>
        <taxon>Pleosporales</taxon>
        <taxon>Pleosporineae</taxon>
        <taxon>Phaeosphaeriaceae</taxon>
        <taxon>Paraphoma</taxon>
    </lineage>
</organism>
<dbReference type="InterPro" id="IPR052415">
    <property type="entry name" value="Diphthine_MTase"/>
</dbReference>